<dbReference type="Pfam" id="PF14136">
    <property type="entry name" value="DUF4303"/>
    <property type="match status" value="1"/>
</dbReference>
<protein>
    <recommendedName>
        <fullName evidence="3">DUF4303 domain-containing protein</fullName>
    </recommendedName>
</protein>
<comment type="caution">
    <text evidence="1">The sequence shown here is derived from an EMBL/GenBank/DDBJ whole genome shotgun (WGS) entry which is preliminary data.</text>
</comment>
<name>A0A2W0CCS0_9BACL</name>
<dbReference type="InterPro" id="IPR025409">
    <property type="entry name" value="DUF4303"/>
</dbReference>
<dbReference type="OrthoDB" id="2644362at2"/>
<evidence type="ECO:0000313" key="1">
    <source>
        <dbReference type="EMBL" id="PYY30793.1"/>
    </source>
</evidence>
<dbReference type="AlphaFoldDB" id="A0A2W0CCS0"/>
<proteinExistence type="predicted"/>
<dbReference type="EMBL" id="PRLG01000005">
    <property type="protein sequence ID" value="PYY30793.1"/>
    <property type="molecule type" value="Genomic_DNA"/>
</dbReference>
<dbReference type="RefSeq" id="WP_095361361.1">
    <property type="nucleotide sequence ID" value="NZ_PRLG01000005.1"/>
</dbReference>
<organism evidence="1 2">
    <name type="scientific">Paenibacillus illinoisensis</name>
    <dbReference type="NCBI Taxonomy" id="59845"/>
    <lineage>
        <taxon>Bacteria</taxon>
        <taxon>Bacillati</taxon>
        <taxon>Bacillota</taxon>
        <taxon>Bacilli</taxon>
        <taxon>Bacillales</taxon>
        <taxon>Paenibacillaceae</taxon>
        <taxon>Paenibacillus</taxon>
    </lineage>
</organism>
<dbReference type="Proteomes" id="UP000247459">
    <property type="component" value="Unassembled WGS sequence"/>
</dbReference>
<accession>A0A2W0CCS0</accession>
<sequence length="179" mass="21014">MDHFLKEFEEKFRAGFLPDLEQTLQEMQHEKVYACAFGTDSDWITLFMAANTEESLARHIARMKEEDLCDSEQDEIYYRWGCSEYQYGGDTHFNHISRLLYATEDVQNYKDEMIQLIAKVVNETPDEFFARYGHSKADITFFISMTDDDEAEELENQSVVLMTESSLASEFLKRYDGLE</sequence>
<gene>
    <name evidence="1" type="ORF">PIL02S_00702</name>
</gene>
<reference evidence="1 2" key="1">
    <citation type="submission" date="2018-01" db="EMBL/GenBank/DDBJ databases">
        <title>Genome sequence of the PGP bacterium Paenibacillus illinoisensis E3.</title>
        <authorList>
            <person name="Rolli E."/>
            <person name="Marasco R."/>
            <person name="Bessem C."/>
            <person name="Michoud G."/>
            <person name="Gaiarsa S."/>
            <person name="Borin S."/>
            <person name="Daffonchio D."/>
        </authorList>
    </citation>
    <scope>NUCLEOTIDE SEQUENCE [LARGE SCALE GENOMIC DNA]</scope>
    <source>
        <strain evidence="1 2">E3</strain>
    </source>
</reference>
<evidence type="ECO:0008006" key="3">
    <source>
        <dbReference type="Google" id="ProtNLM"/>
    </source>
</evidence>
<evidence type="ECO:0000313" key="2">
    <source>
        <dbReference type="Proteomes" id="UP000247459"/>
    </source>
</evidence>